<dbReference type="OMA" id="AMVHRNT"/>
<feature type="transmembrane region" description="Helical" evidence="6">
    <location>
        <begin position="556"/>
        <end position="577"/>
    </location>
</feature>
<dbReference type="SUPFAM" id="SSF103473">
    <property type="entry name" value="MFS general substrate transporter"/>
    <property type="match status" value="1"/>
</dbReference>
<organism evidence="8 9">
    <name type="scientific">Cordyceps militaris (strain CM01)</name>
    <name type="common">Caterpillar fungus</name>
    <dbReference type="NCBI Taxonomy" id="983644"/>
    <lineage>
        <taxon>Eukaryota</taxon>
        <taxon>Fungi</taxon>
        <taxon>Dikarya</taxon>
        <taxon>Ascomycota</taxon>
        <taxon>Pezizomycotina</taxon>
        <taxon>Sordariomycetes</taxon>
        <taxon>Hypocreomycetidae</taxon>
        <taxon>Hypocreales</taxon>
        <taxon>Cordycipitaceae</taxon>
        <taxon>Cordyceps</taxon>
    </lineage>
</organism>
<dbReference type="VEuPathDB" id="FungiDB:CCM_06452"/>
<dbReference type="GO" id="GO:0022857">
    <property type="term" value="F:transmembrane transporter activity"/>
    <property type="evidence" value="ECO:0007669"/>
    <property type="project" value="InterPro"/>
</dbReference>
<feature type="transmembrane region" description="Helical" evidence="6">
    <location>
        <begin position="199"/>
        <end position="220"/>
    </location>
</feature>
<dbReference type="PRINTS" id="PR01035">
    <property type="entry name" value="TCRTETA"/>
</dbReference>
<dbReference type="InterPro" id="IPR020846">
    <property type="entry name" value="MFS_dom"/>
</dbReference>
<feature type="transmembrane region" description="Helical" evidence="6">
    <location>
        <begin position="376"/>
        <end position="402"/>
    </location>
</feature>
<evidence type="ECO:0000256" key="5">
    <source>
        <dbReference type="ARBA" id="ARBA00023136"/>
    </source>
</evidence>
<keyword evidence="2" id="KW-0813">Transport</keyword>
<gene>
    <name evidence="8" type="ORF">CCM_06452</name>
</gene>
<keyword evidence="4 6" id="KW-1133">Transmembrane helix</keyword>
<feature type="transmembrane region" description="Helical" evidence="6">
    <location>
        <begin position="257"/>
        <end position="277"/>
    </location>
</feature>
<evidence type="ECO:0000313" key="8">
    <source>
        <dbReference type="EMBL" id="EGX90032.1"/>
    </source>
</evidence>
<feature type="transmembrane region" description="Helical" evidence="6">
    <location>
        <begin position="485"/>
        <end position="504"/>
    </location>
</feature>
<feature type="transmembrane region" description="Helical" evidence="6">
    <location>
        <begin position="232"/>
        <end position="251"/>
    </location>
</feature>
<dbReference type="InParanoid" id="G3JME4"/>
<evidence type="ECO:0000256" key="3">
    <source>
        <dbReference type="ARBA" id="ARBA00022692"/>
    </source>
</evidence>
<reference evidence="8 9" key="1">
    <citation type="journal article" date="2011" name="Genome Biol.">
        <title>Genome sequence of the insect pathogenic fungus Cordyceps militaris, a valued traditional Chinese medicine.</title>
        <authorList>
            <person name="Zheng P."/>
            <person name="Xia Y."/>
            <person name="Xiao G."/>
            <person name="Xiong C."/>
            <person name="Hu X."/>
            <person name="Zhang S."/>
            <person name="Zheng H."/>
            <person name="Huang Y."/>
            <person name="Zhou Y."/>
            <person name="Wang S."/>
            <person name="Zhao G.P."/>
            <person name="Liu X."/>
            <person name="St Leger R.J."/>
            <person name="Wang C."/>
        </authorList>
    </citation>
    <scope>NUCLEOTIDE SEQUENCE [LARGE SCALE GENOMIC DNA]</scope>
    <source>
        <strain evidence="8 9">CM01</strain>
    </source>
</reference>
<dbReference type="GeneID" id="18168466"/>
<dbReference type="InterPro" id="IPR011701">
    <property type="entry name" value="MFS"/>
</dbReference>
<name>G3JME4_CORMM</name>
<sequence>MLNLLLSLVIDTQVSDSMSGKRHLVQVTQSSSFQQATSTPVSHIPWSTALAETCFRILPMQRPKTGLLLVNTRAKGSRLRRREAHVWTVHIRLASFFSFGKYCLRNNLSANMKDEQRPLLRSAAVSCYAAPLASSSTSDNGAETRQDNCAASSSSQMPRIQLILLCFSRMMDPVVFCSIFPYIAAMVHRNTGLPVSDVGFYSGLVESLFAIVQTLALVLWARLADRLGRKTALVCSLAGTAVGSSLFGMATTLWQMYLFRSLVGLFAASNLITRTMISEGFPADTQPTAFGWLVFAANAGNFVGPMIGGMLTDPAQQYPDLFGSSTWLRENPYALAGIAVGVVSAFAALASLLWLQETQEAADGAQGTQMAPSELIKAPGVAITLAVYAQSKVLAVAVSAVLPVYLYTPARLGGMQLSPAEISMYMTVQGASQVFWLLVAFPFLNKRLGTQGLLSAIASFYMPVFAGYIIMNALLRSGGGVTREWLWLAVAPAMVSLGSAVIMAQTSVQLAVNDASPNAAALSGINALALVGNGAVRAVTPGAASAVFAAGVKNSLLMGYLVWVVLIVSAIVFRASVHWLPRQQDKSEGADADDSP</sequence>
<dbReference type="eggNOG" id="KOG2615">
    <property type="taxonomic scope" value="Eukaryota"/>
</dbReference>
<evidence type="ECO:0000256" key="6">
    <source>
        <dbReference type="SAM" id="Phobius"/>
    </source>
</evidence>
<evidence type="ECO:0000256" key="1">
    <source>
        <dbReference type="ARBA" id="ARBA00004141"/>
    </source>
</evidence>
<dbReference type="EMBL" id="JH126403">
    <property type="protein sequence ID" value="EGX90032.1"/>
    <property type="molecule type" value="Genomic_DNA"/>
</dbReference>
<dbReference type="HOGENOM" id="CLU_001265_54_6_1"/>
<keyword evidence="5 6" id="KW-0472">Membrane</keyword>
<feature type="transmembrane region" description="Helical" evidence="6">
    <location>
        <begin position="453"/>
        <end position="473"/>
    </location>
</feature>
<dbReference type="OrthoDB" id="419616at2759"/>
<feature type="transmembrane region" description="Helical" evidence="6">
    <location>
        <begin position="289"/>
        <end position="312"/>
    </location>
</feature>
<dbReference type="InterPro" id="IPR001958">
    <property type="entry name" value="Tet-R_TetA/multi-R_MdtG-like"/>
</dbReference>
<keyword evidence="9" id="KW-1185">Reference proteome</keyword>
<evidence type="ECO:0000256" key="2">
    <source>
        <dbReference type="ARBA" id="ARBA00022448"/>
    </source>
</evidence>
<dbReference type="GO" id="GO:0016020">
    <property type="term" value="C:membrane"/>
    <property type="evidence" value="ECO:0007669"/>
    <property type="project" value="UniProtKB-SubCell"/>
</dbReference>
<dbReference type="InterPro" id="IPR036259">
    <property type="entry name" value="MFS_trans_sf"/>
</dbReference>
<comment type="subcellular location">
    <subcellularLocation>
        <location evidence="1">Membrane</location>
        <topology evidence="1">Multi-pass membrane protein</topology>
    </subcellularLocation>
</comment>
<dbReference type="KEGG" id="cmt:CCM_06452"/>
<dbReference type="PROSITE" id="PS50850">
    <property type="entry name" value="MFS"/>
    <property type="match status" value="1"/>
</dbReference>
<dbReference type="PANTHER" id="PTHR23504:SF3">
    <property type="entry name" value="MAJOR FACILITATOR SUPERFAMILY (MFS) PROFILE DOMAIN-CONTAINING PROTEIN"/>
    <property type="match status" value="1"/>
</dbReference>
<accession>G3JME4</accession>
<feature type="transmembrane region" description="Helical" evidence="6">
    <location>
        <begin position="162"/>
        <end position="187"/>
    </location>
</feature>
<dbReference type="AlphaFoldDB" id="G3JME4"/>
<feature type="transmembrane region" description="Helical" evidence="6">
    <location>
        <begin position="422"/>
        <end position="441"/>
    </location>
</feature>
<dbReference type="Proteomes" id="UP000001610">
    <property type="component" value="Unassembled WGS sequence"/>
</dbReference>
<protein>
    <submittedName>
        <fullName evidence="8">Major facilitator superfamily transporter</fullName>
    </submittedName>
</protein>
<evidence type="ECO:0000313" key="9">
    <source>
        <dbReference type="Proteomes" id="UP000001610"/>
    </source>
</evidence>
<feature type="transmembrane region" description="Helical" evidence="6">
    <location>
        <begin position="332"/>
        <end position="355"/>
    </location>
</feature>
<evidence type="ECO:0000259" key="7">
    <source>
        <dbReference type="PROSITE" id="PS50850"/>
    </source>
</evidence>
<proteinExistence type="predicted"/>
<keyword evidence="3 6" id="KW-0812">Transmembrane</keyword>
<dbReference type="Gene3D" id="1.20.1250.20">
    <property type="entry name" value="MFS general substrate transporter like domains"/>
    <property type="match status" value="1"/>
</dbReference>
<dbReference type="Pfam" id="PF07690">
    <property type="entry name" value="MFS_1"/>
    <property type="match status" value="1"/>
</dbReference>
<dbReference type="RefSeq" id="XP_006671656.1">
    <property type="nucleotide sequence ID" value="XM_006671593.1"/>
</dbReference>
<feature type="transmembrane region" description="Helical" evidence="6">
    <location>
        <begin position="516"/>
        <end position="536"/>
    </location>
</feature>
<dbReference type="PANTHER" id="PTHR23504">
    <property type="entry name" value="MAJOR FACILITATOR SUPERFAMILY DOMAIN-CONTAINING PROTEIN 10"/>
    <property type="match status" value="1"/>
</dbReference>
<evidence type="ECO:0000256" key="4">
    <source>
        <dbReference type="ARBA" id="ARBA00022989"/>
    </source>
</evidence>
<feature type="domain" description="Major facilitator superfamily (MFS) profile" evidence="7">
    <location>
        <begin position="161"/>
        <end position="577"/>
    </location>
</feature>